<reference evidence="1" key="1">
    <citation type="journal article" date="2015" name="Nature">
        <title>Complex archaea that bridge the gap between prokaryotes and eukaryotes.</title>
        <authorList>
            <person name="Spang A."/>
            <person name="Saw J.H."/>
            <person name="Jorgensen S.L."/>
            <person name="Zaremba-Niedzwiedzka K."/>
            <person name="Martijn J."/>
            <person name="Lind A.E."/>
            <person name="van Eijk R."/>
            <person name="Schleper C."/>
            <person name="Guy L."/>
            <person name="Ettema T.J."/>
        </authorList>
    </citation>
    <scope>NUCLEOTIDE SEQUENCE</scope>
</reference>
<comment type="caution">
    <text evidence="1">The sequence shown here is derived from an EMBL/GenBank/DDBJ whole genome shotgun (WGS) entry which is preliminary data.</text>
</comment>
<dbReference type="InterPro" id="IPR019734">
    <property type="entry name" value="TPR_rpt"/>
</dbReference>
<dbReference type="SUPFAM" id="SSF48452">
    <property type="entry name" value="TPR-like"/>
    <property type="match status" value="1"/>
</dbReference>
<gene>
    <name evidence="1" type="ORF">LCGC14_1238070</name>
</gene>
<dbReference type="InterPro" id="IPR011990">
    <property type="entry name" value="TPR-like_helical_dom_sf"/>
</dbReference>
<accession>A0A0F9LAQ4</accession>
<evidence type="ECO:0000313" key="1">
    <source>
        <dbReference type="EMBL" id="KKM90498.1"/>
    </source>
</evidence>
<sequence length="86" mass="9677">VLGEPKKAIGYYEQSLEIDKKTYGFNHPSVARDLNNKGGAYYALGENKKALGNFEQALEIIRASYGEEHPYAKDLKEKLKIISSKQ</sequence>
<protein>
    <submittedName>
        <fullName evidence="1">Uncharacterized protein</fullName>
    </submittedName>
</protein>
<feature type="non-terminal residue" evidence="1">
    <location>
        <position position="1"/>
    </location>
</feature>
<dbReference type="Pfam" id="PF13424">
    <property type="entry name" value="TPR_12"/>
    <property type="match status" value="1"/>
</dbReference>
<proteinExistence type="predicted"/>
<dbReference type="AlphaFoldDB" id="A0A0F9LAQ4"/>
<dbReference type="Gene3D" id="1.25.40.10">
    <property type="entry name" value="Tetratricopeptide repeat domain"/>
    <property type="match status" value="1"/>
</dbReference>
<dbReference type="PROSITE" id="PS50005">
    <property type="entry name" value="TPR"/>
    <property type="match status" value="1"/>
</dbReference>
<dbReference type="PANTHER" id="PTHR19959:SF119">
    <property type="entry name" value="FUNGAL LIPASE-LIKE DOMAIN-CONTAINING PROTEIN"/>
    <property type="match status" value="1"/>
</dbReference>
<name>A0A0F9LAQ4_9ZZZZ</name>
<organism evidence="1">
    <name type="scientific">marine sediment metagenome</name>
    <dbReference type="NCBI Taxonomy" id="412755"/>
    <lineage>
        <taxon>unclassified sequences</taxon>
        <taxon>metagenomes</taxon>
        <taxon>ecological metagenomes</taxon>
    </lineage>
</organism>
<dbReference type="EMBL" id="LAZR01006664">
    <property type="protein sequence ID" value="KKM90498.1"/>
    <property type="molecule type" value="Genomic_DNA"/>
</dbReference>
<dbReference type="PANTHER" id="PTHR19959">
    <property type="entry name" value="KINESIN LIGHT CHAIN"/>
    <property type="match status" value="1"/>
</dbReference>